<keyword evidence="3" id="KW-1185">Reference proteome</keyword>
<evidence type="ECO:0000256" key="1">
    <source>
        <dbReference type="SAM" id="MobiDB-lite"/>
    </source>
</evidence>
<sequence length="173" mass="18679">MSSTSRAWVVAASIAAVEALKDQGFCRWNYALRSIHQHAKTNIRSYSQARRLCAPSTAVMAGEEKVKRSEESLRKISMNNPSYNNSQEAKPRSEGVVEGEPAGAPEKLPTSGCQLSILNTTKSPPVPAVSETSTHHSVVGENDVPSPAQILKRQTMGSALVKQNFTTSRALNS</sequence>
<proteinExistence type="predicted"/>
<reference evidence="2" key="1">
    <citation type="submission" date="2022-12" db="EMBL/GenBank/DDBJ databases">
        <title>Draft genome assemblies for two species of Escallonia (Escalloniales).</title>
        <authorList>
            <person name="Chanderbali A."/>
            <person name="Dervinis C."/>
            <person name="Anghel I."/>
            <person name="Soltis D."/>
            <person name="Soltis P."/>
            <person name="Zapata F."/>
        </authorList>
    </citation>
    <scope>NUCLEOTIDE SEQUENCE</scope>
    <source>
        <strain evidence="2">UCBG64.0493</strain>
        <tissue evidence="2">Leaf</tissue>
    </source>
</reference>
<feature type="region of interest" description="Disordered" evidence="1">
    <location>
        <begin position="64"/>
        <end position="111"/>
    </location>
</feature>
<dbReference type="Pfam" id="PF12609">
    <property type="entry name" value="DUF3774"/>
    <property type="match status" value="1"/>
</dbReference>
<evidence type="ECO:0000313" key="2">
    <source>
        <dbReference type="EMBL" id="KAK3010958.1"/>
    </source>
</evidence>
<protein>
    <submittedName>
        <fullName evidence="2">Uncharacterized protein</fullName>
    </submittedName>
</protein>
<feature type="compositionally biased region" description="Basic and acidic residues" evidence="1">
    <location>
        <begin position="64"/>
        <end position="74"/>
    </location>
</feature>
<gene>
    <name evidence="2" type="ORF">RJ639_011854</name>
</gene>
<dbReference type="InterPro" id="IPR022251">
    <property type="entry name" value="DUF3774_wound-induced"/>
</dbReference>
<evidence type="ECO:0000313" key="3">
    <source>
        <dbReference type="Proteomes" id="UP001188597"/>
    </source>
</evidence>
<name>A0AA88VMS3_9ASTE</name>
<dbReference type="PANTHER" id="PTHR33090">
    <property type="entry name" value="DUF3774 DOMAIN PROTEIN-RELATED"/>
    <property type="match status" value="1"/>
</dbReference>
<comment type="caution">
    <text evidence="2">The sequence shown here is derived from an EMBL/GenBank/DDBJ whole genome shotgun (WGS) entry which is preliminary data.</text>
</comment>
<accession>A0AA88VMS3</accession>
<dbReference type="Proteomes" id="UP001188597">
    <property type="component" value="Unassembled WGS sequence"/>
</dbReference>
<feature type="region of interest" description="Disordered" evidence="1">
    <location>
        <begin position="124"/>
        <end position="144"/>
    </location>
</feature>
<organism evidence="2 3">
    <name type="scientific">Escallonia herrerae</name>
    <dbReference type="NCBI Taxonomy" id="1293975"/>
    <lineage>
        <taxon>Eukaryota</taxon>
        <taxon>Viridiplantae</taxon>
        <taxon>Streptophyta</taxon>
        <taxon>Embryophyta</taxon>
        <taxon>Tracheophyta</taxon>
        <taxon>Spermatophyta</taxon>
        <taxon>Magnoliopsida</taxon>
        <taxon>eudicotyledons</taxon>
        <taxon>Gunneridae</taxon>
        <taxon>Pentapetalae</taxon>
        <taxon>asterids</taxon>
        <taxon>campanulids</taxon>
        <taxon>Escalloniales</taxon>
        <taxon>Escalloniaceae</taxon>
        <taxon>Escallonia</taxon>
    </lineage>
</organism>
<dbReference type="EMBL" id="JAVXUP010001494">
    <property type="protein sequence ID" value="KAK3010958.1"/>
    <property type="molecule type" value="Genomic_DNA"/>
</dbReference>
<dbReference type="AlphaFoldDB" id="A0AA88VMS3"/>
<feature type="compositionally biased region" description="Polar residues" evidence="1">
    <location>
        <begin position="77"/>
        <end position="88"/>
    </location>
</feature>